<dbReference type="RefSeq" id="WP_108437334.1">
    <property type="nucleotide sequence ID" value="NZ_CP028919.1"/>
</dbReference>
<evidence type="ECO:0000259" key="1">
    <source>
        <dbReference type="Pfam" id="PF01755"/>
    </source>
</evidence>
<evidence type="ECO:0000313" key="2">
    <source>
        <dbReference type="EMBL" id="AWB50525.1"/>
    </source>
</evidence>
<dbReference type="InterPro" id="IPR002654">
    <property type="entry name" value="Glyco_trans_25"/>
</dbReference>
<dbReference type="KEGG" id="geh:HYN69_18095"/>
<name>A0A2S0URU5_9RHOB</name>
<proteinExistence type="predicted"/>
<organism evidence="2 3">
    <name type="scientific">Paragemmobacter aquarius</name>
    <dbReference type="NCBI Taxonomy" id="2169400"/>
    <lineage>
        <taxon>Bacteria</taxon>
        <taxon>Pseudomonadati</taxon>
        <taxon>Pseudomonadota</taxon>
        <taxon>Alphaproteobacteria</taxon>
        <taxon>Rhodobacterales</taxon>
        <taxon>Paracoccaceae</taxon>
        <taxon>Paragemmobacter</taxon>
    </lineage>
</organism>
<dbReference type="Pfam" id="PF01755">
    <property type="entry name" value="Glyco_transf_25"/>
    <property type="match status" value="1"/>
</dbReference>
<keyword evidence="3" id="KW-1185">Reference proteome</keyword>
<dbReference type="EMBL" id="CP028919">
    <property type="protein sequence ID" value="AWB50525.1"/>
    <property type="molecule type" value="Genomic_DNA"/>
</dbReference>
<accession>A0A2S0URU5</accession>
<reference evidence="2 3" key="1">
    <citation type="submission" date="2018-04" db="EMBL/GenBank/DDBJ databases">
        <title>Genome sequencing of Gemmobacter.</title>
        <authorList>
            <person name="Yi H."/>
            <person name="Baek M.-G."/>
        </authorList>
    </citation>
    <scope>NUCLEOTIDE SEQUENCE [LARGE SCALE GENOMIC DNA]</scope>
    <source>
        <strain evidence="2 3">HYN0069</strain>
        <plasmid evidence="3">Plasmid unnamed1</plasmid>
    </source>
</reference>
<protein>
    <recommendedName>
        <fullName evidence="1">Glycosyl transferase family 25 domain-containing protein</fullName>
    </recommendedName>
</protein>
<dbReference type="AlphaFoldDB" id="A0A2S0URU5"/>
<dbReference type="Proteomes" id="UP000244496">
    <property type="component" value="Plasmid unnamed1"/>
</dbReference>
<gene>
    <name evidence="2" type="ORF">HYN69_18095</name>
</gene>
<geneLocation type="plasmid" evidence="2">
    <name>unnamed1</name>
</geneLocation>
<dbReference type="OrthoDB" id="259382at2"/>
<keyword evidence="2" id="KW-0614">Plasmid</keyword>
<sequence length="275" mass="31231">MQTASATDRRIPALVLTCRIAPPERRASALAQLAGLSDLLRVEMVDGFIDSDDSTLRLHDPVQERRWTRRPMTLREVATYGTHRCGWQRLIETGADHALLLEDDFILTDPAALRRLLENLPACMAPDVDMLKLFDFPDSTSNGWALHREVAGETLLFPRYPKVGAVGYVLSARGAGKFLYRQTVFRPIDEDLRYYWELGLRVWTLARPLVRDGSATLGGSLLEEERKAFRPMRAAGGRLRFHLIGGHRRIRNLAAFATACLRLKDVTLRRSWHRS</sequence>
<evidence type="ECO:0000313" key="3">
    <source>
        <dbReference type="Proteomes" id="UP000244496"/>
    </source>
</evidence>
<feature type="domain" description="Glycosyl transferase family 25" evidence="1">
    <location>
        <begin position="24"/>
        <end position="181"/>
    </location>
</feature>